<name>A0A9X2DMT2_9BACI</name>
<accession>A0A9X2DMT2</accession>
<feature type="domain" description="NADP-dependent oxidoreductase" evidence="1">
    <location>
        <begin position="5"/>
        <end position="60"/>
    </location>
</feature>
<proteinExistence type="predicted"/>
<dbReference type="Gene3D" id="3.20.20.100">
    <property type="entry name" value="NADP-dependent oxidoreductase domain"/>
    <property type="match status" value="1"/>
</dbReference>
<dbReference type="AlphaFoldDB" id="A0A9X2DMT2"/>
<dbReference type="InterPro" id="IPR036812">
    <property type="entry name" value="NAD(P)_OxRdtase_dom_sf"/>
</dbReference>
<organism evidence="2 3">
    <name type="scientific">Halalkalibacter oceani</name>
    <dbReference type="NCBI Taxonomy" id="1653776"/>
    <lineage>
        <taxon>Bacteria</taxon>
        <taxon>Bacillati</taxon>
        <taxon>Bacillota</taxon>
        <taxon>Bacilli</taxon>
        <taxon>Bacillales</taxon>
        <taxon>Bacillaceae</taxon>
        <taxon>Halalkalibacter</taxon>
    </lineage>
</organism>
<gene>
    <name evidence="2" type="ORF">M3202_06405</name>
</gene>
<evidence type="ECO:0000313" key="2">
    <source>
        <dbReference type="EMBL" id="MCM3713711.1"/>
    </source>
</evidence>
<dbReference type="Pfam" id="PF00248">
    <property type="entry name" value="Aldo_ket_red"/>
    <property type="match status" value="1"/>
</dbReference>
<dbReference type="SUPFAM" id="SSF51430">
    <property type="entry name" value="NAD(P)-linked oxidoreductase"/>
    <property type="match status" value="1"/>
</dbReference>
<protein>
    <submittedName>
        <fullName evidence="2">Aldo/keto reductase</fullName>
    </submittedName>
</protein>
<sequence length="62" mass="7014">MYWKEKARAVCDVAEEVDKTPVQVALNCRLQKEAITSPIFGATSHEQVEENIGSIGWRLTHE</sequence>
<evidence type="ECO:0000259" key="1">
    <source>
        <dbReference type="Pfam" id="PF00248"/>
    </source>
</evidence>
<dbReference type="InterPro" id="IPR023210">
    <property type="entry name" value="NADP_OxRdtase_dom"/>
</dbReference>
<dbReference type="EMBL" id="JAMBOL010000003">
    <property type="protein sequence ID" value="MCM3713711.1"/>
    <property type="molecule type" value="Genomic_DNA"/>
</dbReference>
<evidence type="ECO:0000313" key="3">
    <source>
        <dbReference type="Proteomes" id="UP001139179"/>
    </source>
</evidence>
<keyword evidence="3" id="KW-1185">Reference proteome</keyword>
<comment type="caution">
    <text evidence="2">The sequence shown here is derived from an EMBL/GenBank/DDBJ whole genome shotgun (WGS) entry which is preliminary data.</text>
</comment>
<dbReference type="Proteomes" id="UP001139179">
    <property type="component" value="Unassembled WGS sequence"/>
</dbReference>
<dbReference type="RefSeq" id="WP_251222505.1">
    <property type="nucleotide sequence ID" value="NZ_JAMBOL010000003.1"/>
</dbReference>
<reference evidence="2" key="1">
    <citation type="submission" date="2022-05" db="EMBL/GenBank/DDBJ databases">
        <title>Comparative Genomics of Spacecraft Associated Microbes.</title>
        <authorList>
            <person name="Tran M.T."/>
            <person name="Wright A."/>
            <person name="Seuylemezian A."/>
            <person name="Eisen J."/>
            <person name="Coil D."/>
        </authorList>
    </citation>
    <scope>NUCLEOTIDE SEQUENCE</scope>
    <source>
        <strain evidence="2">214.1.1</strain>
    </source>
</reference>